<organism evidence="1 2">
    <name type="scientific">Polysphondylium violaceum</name>
    <dbReference type="NCBI Taxonomy" id="133409"/>
    <lineage>
        <taxon>Eukaryota</taxon>
        <taxon>Amoebozoa</taxon>
        <taxon>Evosea</taxon>
        <taxon>Eumycetozoa</taxon>
        <taxon>Dictyostelia</taxon>
        <taxon>Dictyosteliales</taxon>
        <taxon>Dictyosteliaceae</taxon>
        <taxon>Polysphondylium</taxon>
    </lineage>
</organism>
<comment type="caution">
    <text evidence="1">The sequence shown here is derived from an EMBL/GenBank/DDBJ whole genome shotgun (WGS) entry which is preliminary data.</text>
</comment>
<dbReference type="AlphaFoldDB" id="A0A8J4PQN3"/>
<gene>
    <name evidence="1" type="ORF">CYY_007286</name>
</gene>
<sequence>MPMVNGNQMSLLALNKVIGKQAWWWLNTNLSPHSPSVPHQQNLAKFTPSLQGNHISISFIVHWYHCFRNGWIHQCEFDSTTGDIQSITNNSSNV</sequence>
<reference evidence="1" key="1">
    <citation type="submission" date="2020-01" db="EMBL/GenBank/DDBJ databases">
        <title>Development of genomics and gene disruption for Polysphondylium violaceum indicates a role for the polyketide synthase stlB in stalk morphogenesis.</title>
        <authorList>
            <person name="Narita B."/>
            <person name="Kawabe Y."/>
            <person name="Kin K."/>
            <person name="Saito T."/>
            <person name="Gibbs R."/>
            <person name="Kuspa A."/>
            <person name="Muzny D."/>
            <person name="Queller D."/>
            <person name="Richards S."/>
            <person name="Strassman J."/>
            <person name="Sucgang R."/>
            <person name="Worley K."/>
            <person name="Schaap P."/>
        </authorList>
    </citation>
    <scope>NUCLEOTIDE SEQUENCE</scope>
    <source>
        <strain evidence="1">QSvi11</strain>
    </source>
</reference>
<accession>A0A8J4PQN3</accession>
<evidence type="ECO:0000313" key="2">
    <source>
        <dbReference type="Proteomes" id="UP000695562"/>
    </source>
</evidence>
<name>A0A8J4PQN3_9MYCE</name>
<evidence type="ECO:0000313" key="1">
    <source>
        <dbReference type="EMBL" id="KAF2071392.1"/>
    </source>
</evidence>
<keyword evidence="2" id="KW-1185">Reference proteome</keyword>
<dbReference type="EMBL" id="AJWJ01000380">
    <property type="protein sequence ID" value="KAF2071392.1"/>
    <property type="molecule type" value="Genomic_DNA"/>
</dbReference>
<protein>
    <submittedName>
        <fullName evidence="1">Uncharacterized protein</fullName>
    </submittedName>
</protein>
<proteinExistence type="predicted"/>
<dbReference type="Proteomes" id="UP000695562">
    <property type="component" value="Unassembled WGS sequence"/>
</dbReference>